<proteinExistence type="predicted"/>
<organism evidence="1 2">
    <name type="scientific">Neisseria dumasiana</name>
    <dbReference type="NCBI Taxonomy" id="1931275"/>
    <lineage>
        <taxon>Bacteria</taxon>
        <taxon>Pseudomonadati</taxon>
        <taxon>Pseudomonadota</taxon>
        <taxon>Betaproteobacteria</taxon>
        <taxon>Neisseriales</taxon>
        <taxon>Neisseriaceae</taxon>
        <taxon>Neisseria</taxon>
    </lineage>
</organism>
<sequence length="72" mass="8387">MLRLLKKLLITYHLHEIRSLEERQDAVLHICTSTASRLKGHERSVMIDEALLMINGLGRKISKHQNRIEQLS</sequence>
<reference evidence="2" key="1">
    <citation type="submission" date="2017-01" db="EMBL/GenBank/DDBJ databases">
        <authorList>
            <person name="Mah S.A."/>
            <person name="Swanson W.J."/>
            <person name="Moy G.W."/>
            <person name="Vacquier V.D."/>
        </authorList>
    </citation>
    <scope>NUCLEOTIDE SEQUENCE [LARGE SCALE GENOMIC DNA]</scope>
    <source>
        <strain evidence="2">124861</strain>
    </source>
</reference>
<dbReference type="EMBL" id="MTAB01000015">
    <property type="protein sequence ID" value="OSI20422.1"/>
    <property type="molecule type" value="Genomic_DNA"/>
</dbReference>
<protein>
    <submittedName>
        <fullName evidence="1">Uncharacterized protein</fullName>
    </submittedName>
</protein>
<dbReference type="Proteomes" id="UP000193303">
    <property type="component" value="Unassembled WGS sequence"/>
</dbReference>
<dbReference type="RefSeq" id="WP_085359604.1">
    <property type="nucleotide sequence ID" value="NZ_MTAB01000015.1"/>
</dbReference>
<gene>
    <name evidence="1" type="ORF">BV912_07580</name>
</gene>
<comment type="caution">
    <text evidence="1">The sequence shown here is derived from an EMBL/GenBank/DDBJ whole genome shotgun (WGS) entry which is preliminary data.</text>
</comment>
<name>A0A1X3DHF0_9NEIS</name>
<accession>A0A1X3DHF0</accession>
<evidence type="ECO:0000313" key="1">
    <source>
        <dbReference type="EMBL" id="OSI20422.1"/>
    </source>
</evidence>
<dbReference type="AlphaFoldDB" id="A0A1X3DHF0"/>
<evidence type="ECO:0000313" key="2">
    <source>
        <dbReference type="Proteomes" id="UP000193303"/>
    </source>
</evidence>